<dbReference type="RefSeq" id="WP_209737455.1">
    <property type="nucleotide sequence ID" value="NZ_CP072611.1"/>
</dbReference>
<dbReference type="Proteomes" id="UP001597371">
    <property type="component" value="Unassembled WGS sequence"/>
</dbReference>
<dbReference type="InterPro" id="IPR052544">
    <property type="entry name" value="Bacteriocin_Proc_Enz"/>
</dbReference>
<feature type="domain" description="Nitroreductase" evidence="2">
    <location>
        <begin position="45"/>
        <end position="217"/>
    </location>
</feature>
<dbReference type="Pfam" id="PF00881">
    <property type="entry name" value="Nitroreductase"/>
    <property type="match status" value="1"/>
</dbReference>
<dbReference type="PANTHER" id="PTHR43745">
    <property type="entry name" value="NITROREDUCTASE MJ1384-RELATED"/>
    <property type="match status" value="1"/>
</dbReference>
<protein>
    <submittedName>
        <fullName evidence="3">Nitroreductase family protein</fullName>
    </submittedName>
</protein>
<keyword evidence="1" id="KW-0732">Signal</keyword>
<proteinExistence type="predicted"/>
<accession>A0ABW5CR74</accession>
<dbReference type="PROSITE" id="PS51318">
    <property type="entry name" value="TAT"/>
    <property type="match status" value="1"/>
</dbReference>
<sequence>MPSVTRRLFLAGTTAAAASTGLTVVAGAQEAGGAASMSVEEALRLRQSTRRFSPAPLEEEQLLRLLWAAAGVNREEGDGRTAPAWRGARNVDLYVALEDGVHRYDPATNALESVLSEDIRGEVSSASFIQRAPAVLIYVSDRDRLIEAAGEESAGDEQALAIGAHVNSALMAQNVYLFSAAEGLGTVLIGGTADREAIAAALSLPETQSVTYIQPVGVAR</sequence>
<evidence type="ECO:0000256" key="1">
    <source>
        <dbReference type="SAM" id="SignalP"/>
    </source>
</evidence>
<dbReference type="Gene3D" id="3.40.109.10">
    <property type="entry name" value="NADH Oxidase"/>
    <property type="match status" value="1"/>
</dbReference>
<dbReference type="InterPro" id="IPR000415">
    <property type="entry name" value="Nitroreductase-like"/>
</dbReference>
<evidence type="ECO:0000259" key="2">
    <source>
        <dbReference type="Pfam" id="PF00881"/>
    </source>
</evidence>
<organism evidence="3 4">
    <name type="scientific">Aureimonas populi</name>
    <dbReference type="NCBI Taxonomy" id="1701758"/>
    <lineage>
        <taxon>Bacteria</taxon>
        <taxon>Pseudomonadati</taxon>
        <taxon>Pseudomonadota</taxon>
        <taxon>Alphaproteobacteria</taxon>
        <taxon>Hyphomicrobiales</taxon>
        <taxon>Aurantimonadaceae</taxon>
        <taxon>Aureimonas</taxon>
    </lineage>
</organism>
<comment type="caution">
    <text evidence="3">The sequence shown here is derived from an EMBL/GenBank/DDBJ whole genome shotgun (WGS) entry which is preliminary data.</text>
</comment>
<name>A0ABW5CR74_9HYPH</name>
<gene>
    <name evidence="3" type="ORF">ACFSKQ_13690</name>
</gene>
<keyword evidence="4" id="KW-1185">Reference proteome</keyword>
<evidence type="ECO:0000313" key="3">
    <source>
        <dbReference type="EMBL" id="MFD2238502.1"/>
    </source>
</evidence>
<dbReference type="InterPro" id="IPR006311">
    <property type="entry name" value="TAT_signal"/>
</dbReference>
<dbReference type="EMBL" id="JBHUIJ010000018">
    <property type="protein sequence ID" value="MFD2238502.1"/>
    <property type="molecule type" value="Genomic_DNA"/>
</dbReference>
<evidence type="ECO:0000313" key="4">
    <source>
        <dbReference type="Proteomes" id="UP001597371"/>
    </source>
</evidence>
<dbReference type="SUPFAM" id="SSF55469">
    <property type="entry name" value="FMN-dependent nitroreductase-like"/>
    <property type="match status" value="1"/>
</dbReference>
<feature type="chain" id="PRO_5047344786" evidence="1">
    <location>
        <begin position="18"/>
        <end position="220"/>
    </location>
</feature>
<feature type="signal peptide" evidence="1">
    <location>
        <begin position="1"/>
        <end position="17"/>
    </location>
</feature>
<reference evidence="4" key="1">
    <citation type="journal article" date="2019" name="Int. J. Syst. Evol. Microbiol.">
        <title>The Global Catalogue of Microorganisms (GCM) 10K type strain sequencing project: providing services to taxonomists for standard genome sequencing and annotation.</title>
        <authorList>
            <consortium name="The Broad Institute Genomics Platform"/>
            <consortium name="The Broad Institute Genome Sequencing Center for Infectious Disease"/>
            <person name="Wu L."/>
            <person name="Ma J."/>
        </authorList>
    </citation>
    <scope>NUCLEOTIDE SEQUENCE [LARGE SCALE GENOMIC DNA]</scope>
    <source>
        <strain evidence="4">ZS-35-S2</strain>
    </source>
</reference>
<dbReference type="InterPro" id="IPR029479">
    <property type="entry name" value="Nitroreductase"/>
</dbReference>
<dbReference type="PANTHER" id="PTHR43745:SF2">
    <property type="entry name" value="NITROREDUCTASE MJ1384-RELATED"/>
    <property type="match status" value="1"/>
</dbReference>